<organism evidence="3 4">
    <name type="scientific">Apiospora arundinis</name>
    <dbReference type="NCBI Taxonomy" id="335852"/>
    <lineage>
        <taxon>Eukaryota</taxon>
        <taxon>Fungi</taxon>
        <taxon>Dikarya</taxon>
        <taxon>Ascomycota</taxon>
        <taxon>Pezizomycotina</taxon>
        <taxon>Sordariomycetes</taxon>
        <taxon>Xylariomycetidae</taxon>
        <taxon>Amphisphaeriales</taxon>
        <taxon>Apiosporaceae</taxon>
        <taxon>Apiospora</taxon>
    </lineage>
</organism>
<accession>A0ABR2JAF7</accession>
<comment type="caution">
    <text evidence="3">The sequence shown here is derived from an EMBL/GenBank/DDBJ whole genome shotgun (WGS) entry which is preliminary data.</text>
</comment>
<reference evidence="3 4" key="1">
    <citation type="journal article" date="2024" name="IMA Fungus">
        <title>Apiospora arundinis, a panoply of carbohydrate-active enzymes and secondary metabolites.</title>
        <authorList>
            <person name="Sorensen T."/>
            <person name="Petersen C."/>
            <person name="Muurmann A.T."/>
            <person name="Christiansen J.V."/>
            <person name="Brundto M.L."/>
            <person name="Overgaard C.K."/>
            <person name="Boysen A.T."/>
            <person name="Wollenberg R.D."/>
            <person name="Larsen T.O."/>
            <person name="Sorensen J.L."/>
            <person name="Nielsen K.L."/>
            <person name="Sondergaard T.E."/>
        </authorList>
    </citation>
    <scope>NUCLEOTIDE SEQUENCE [LARGE SCALE GENOMIC DNA]</scope>
    <source>
        <strain evidence="3 4">AAU 773</strain>
    </source>
</reference>
<sequence>MANPASDFRYNDPDGDPTKFRLRHIPRLFLCMNGNEVNDAIALHGANIKELFLGYNALQWHCDALSTSPSTIRALVKHGIDVNELDQHKLSKTAPASADKIQHPPSERRTALGYACCNGNVKAVRTLLELGANPMGNLGPIGKLLRPQPSEQEDEDDDTTPRPIYPSPLQDLLSQRIEGPTGYCPCKVHMSHENTTNDSTDDDVDLPALQGMYRMYGSVDQKPECGPCSTAYIDERYKEGYRSRGGEGVNEVANVAMVHYAGQVYFSTGRRVTCLMELLKHTPLEEINAGHDESLPLPMDCLLRSVWYFLGPYLLNWGYRPSMKRGPLDPESESYKELVQLEGNRLGYASHFLLGHWAILVDALEVAGLPVPFTSALFDYVDDRSQPTQRLLGLLMEQDLGQFPMGDYKQTPDVLSVSAEMFAETAQEESSGNGATSTPTSWATSTPTSWS</sequence>
<dbReference type="Pfam" id="PF12796">
    <property type="entry name" value="Ank_2"/>
    <property type="match status" value="1"/>
</dbReference>
<dbReference type="PROSITE" id="PS50297">
    <property type="entry name" value="ANK_REP_REGION"/>
    <property type="match status" value="1"/>
</dbReference>
<feature type="compositionally biased region" description="Low complexity" evidence="2">
    <location>
        <begin position="435"/>
        <end position="451"/>
    </location>
</feature>
<dbReference type="InterPro" id="IPR002110">
    <property type="entry name" value="Ankyrin_rpt"/>
</dbReference>
<keyword evidence="4" id="KW-1185">Reference proteome</keyword>
<gene>
    <name evidence="3" type="ORF">PGQ11_004754</name>
</gene>
<feature type="region of interest" description="Disordered" evidence="2">
    <location>
        <begin position="423"/>
        <end position="451"/>
    </location>
</feature>
<evidence type="ECO:0008006" key="5">
    <source>
        <dbReference type="Google" id="ProtNLM"/>
    </source>
</evidence>
<feature type="region of interest" description="Disordered" evidence="2">
    <location>
        <begin position="139"/>
        <end position="170"/>
    </location>
</feature>
<name>A0ABR2JAF7_9PEZI</name>
<dbReference type="Proteomes" id="UP001390339">
    <property type="component" value="Unassembled WGS sequence"/>
</dbReference>
<keyword evidence="1" id="KW-0040">ANK repeat</keyword>
<dbReference type="SUPFAM" id="SSF48403">
    <property type="entry name" value="Ankyrin repeat"/>
    <property type="match status" value="1"/>
</dbReference>
<evidence type="ECO:0000256" key="2">
    <source>
        <dbReference type="SAM" id="MobiDB-lite"/>
    </source>
</evidence>
<evidence type="ECO:0000313" key="3">
    <source>
        <dbReference type="EMBL" id="KAK8874240.1"/>
    </source>
</evidence>
<feature type="repeat" description="ANK" evidence="1">
    <location>
        <begin position="107"/>
        <end position="133"/>
    </location>
</feature>
<proteinExistence type="predicted"/>
<protein>
    <recommendedName>
        <fullName evidence="5">Ankyrin</fullName>
    </recommendedName>
</protein>
<dbReference type="EMBL" id="JAPCWZ010000003">
    <property type="protein sequence ID" value="KAK8874240.1"/>
    <property type="molecule type" value="Genomic_DNA"/>
</dbReference>
<dbReference type="Gene3D" id="1.25.40.20">
    <property type="entry name" value="Ankyrin repeat-containing domain"/>
    <property type="match status" value="1"/>
</dbReference>
<dbReference type="SMART" id="SM00248">
    <property type="entry name" value="ANK"/>
    <property type="match status" value="2"/>
</dbReference>
<dbReference type="PROSITE" id="PS50088">
    <property type="entry name" value="ANK_REPEAT"/>
    <property type="match status" value="1"/>
</dbReference>
<dbReference type="InterPro" id="IPR036770">
    <property type="entry name" value="Ankyrin_rpt-contain_sf"/>
</dbReference>
<evidence type="ECO:0000313" key="4">
    <source>
        <dbReference type="Proteomes" id="UP001390339"/>
    </source>
</evidence>
<evidence type="ECO:0000256" key="1">
    <source>
        <dbReference type="PROSITE-ProRule" id="PRU00023"/>
    </source>
</evidence>